<dbReference type="Pfam" id="PF05175">
    <property type="entry name" value="MTS"/>
    <property type="match status" value="1"/>
</dbReference>
<dbReference type="InterPro" id="IPR029063">
    <property type="entry name" value="SAM-dependent_MTases_sf"/>
</dbReference>
<keyword evidence="3 7" id="KW-0489">Methyltransferase</keyword>
<sequence length="349" mass="37996">MIDPAFNLLLPHIQGAPPQSLWLADENLLGAQLAPRSNIRMIANRLDLVQAARARGWQADWSDFDLSAIPAGSIARVIYRVSKEKPLVHHNINQALRVLRTGGELMLSGDKGEGIKGYLERTRTLFAGQGDFEKASANCWLGVFTRPEQPGLTLDDKNYAQLREACADTQFQYWSKPGVFGWDKIDKGSAFLIEHLDTFVTELPAPPARILDLGCGYGYLSLQAARLGAPVTATDNNAAAIAACERNFAAHGIRGEVIPASCGDGIDGPFELILCNPPFHAGFSVEDDLTERFLSAAARLLARNGIAAFVVNRQIMLERRAASRFARIQTLAENRSFKLVLLAGAKTGA</sequence>
<dbReference type="CDD" id="cd02440">
    <property type="entry name" value="AdoMet_MTases"/>
    <property type="match status" value="1"/>
</dbReference>
<keyword evidence="2" id="KW-0698">rRNA processing</keyword>
<keyword evidence="8" id="KW-1185">Reference proteome</keyword>
<dbReference type="PANTHER" id="PTHR47816">
    <property type="entry name" value="RIBOSOMAL RNA SMALL SUBUNIT METHYLTRANSFERASE C"/>
    <property type="match status" value="1"/>
</dbReference>
<dbReference type="SUPFAM" id="SSF53335">
    <property type="entry name" value="S-adenosyl-L-methionine-dependent methyltransferases"/>
    <property type="match status" value="1"/>
</dbReference>
<evidence type="ECO:0000256" key="5">
    <source>
        <dbReference type="ARBA" id="ARBA00022691"/>
    </source>
</evidence>
<dbReference type="PRINTS" id="PR00507">
    <property type="entry name" value="N12N6MTFRASE"/>
</dbReference>
<keyword evidence="1" id="KW-0963">Cytoplasm</keyword>
<evidence type="ECO:0000313" key="8">
    <source>
        <dbReference type="Proteomes" id="UP001058461"/>
    </source>
</evidence>
<keyword evidence="5" id="KW-0949">S-adenosyl-L-methionine</keyword>
<dbReference type="GO" id="GO:0032259">
    <property type="term" value="P:methylation"/>
    <property type="evidence" value="ECO:0007669"/>
    <property type="project" value="UniProtKB-KW"/>
</dbReference>
<evidence type="ECO:0000256" key="3">
    <source>
        <dbReference type="ARBA" id="ARBA00022603"/>
    </source>
</evidence>
<name>A0ABY5HF27_9GAMM</name>
<dbReference type="InterPro" id="IPR007848">
    <property type="entry name" value="Small_mtfrase_dom"/>
</dbReference>
<evidence type="ECO:0000313" key="7">
    <source>
        <dbReference type="EMBL" id="UTW10885.1"/>
    </source>
</evidence>
<feature type="domain" description="Methyltransferase small" evidence="6">
    <location>
        <begin position="172"/>
        <end position="339"/>
    </location>
</feature>
<dbReference type="RefSeq" id="WP_255852941.1">
    <property type="nucleotide sequence ID" value="NZ_CP073347.1"/>
</dbReference>
<dbReference type="Gene3D" id="3.40.50.150">
    <property type="entry name" value="Vaccinia Virus protein VP39"/>
    <property type="match status" value="2"/>
</dbReference>
<dbReference type="PANTHER" id="PTHR47816:SF4">
    <property type="entry name" value="RIBOSOMAL RNA SMALL SUBUNIT METHYLTRANSFERASE C"/>
    <property type="match status" value="1"/>
</dbReference>
<dbReference type="Proteomes" id="UP001058461">
    <property type="component" value="Chromosome"/>
</dbReference>
<organism evidence="7 8">
    <name type="scientific">Marinobacterium rhizophilum</name>
    <dbReference type="NCBI Taxonomy" id="420402"/>
    <lineage>
        <taxon>Bacteria</taxon>
        <taxon>Pseudomonadati</taxon>
        <taxon>Pseudomonadota</taxon>
        <taxon>Gammaproteobacteria</taxon>
        <taxon>Oceanospirillales</taxon>
        <taxon>Oceanospirillaceae</taxon>
        <taxon>Marinobacterium</taxon>
    </lineage>
</organism>
<evidence type="ECO:0000256" key="2">
    <source>
        <dbReference type="ARBA" id="ARBA00022552"/>
    </source>
</evidence>
<dbReference type="PROSITE" id="PS00092">
    <property type="entry name" value="N6_MTASE"/>
    <property type="match status" value="1"/>
</dbReference>
<reference evidence="7" key="1">
    <citation type="submission" date="2021-04" db="EMBL/GenBank/DDBJ databases">
        <title>Oceanospirillales bacteria with DddD are important DMSP degraders in coastal seawater.</title>
        <authorList>
            <person name="Liu J."/>
        </authorList>
    </citation>
    <scope>NUCLEOTIDE SEQUENCE</scope>
    <source>
        <strain evidence="7">D13-1</strain>
    </source>
</reference>
<dbReference type="GO" id="GO:0008168">
    <property type="term" value="F:methyltransferase activity"/>
    <property type="evidence" value="ECO:0007669"/>
    <property type="project" value="UniProtKB-KW"/>
</dbReference>
<dbReference type="InterPro" id="IPR002052">
    <property type="entry name" value="DNA_methylase_N6_adenine_CS"/>
</dbReference>
<dbReference type="InterPro" id="IPR046977">
    <property type="entry name" value="RsmC/RlmG"/>
</dbReference>
<proteinExistence type="predicted"/>
<evidence type="ECO:0000256" key="4">
    <source>
        <dbReference type="ARBA" id="ARBA00022679"/>
    </source>
</evidence>
<evidence type="ECO:0000259" key="6">
    <source>
        <dbReference type="Pfam" id="PF05175"/>
    </source>
</evidence>
<keyword evidence="4" id="KW-0808">Transferase</keyword>
<gene>
    <name evidence="7" type="ORF">KDW95_16600</name>
</gene>
<accession>A0ABY5HF27</accession>
<evidence type="ECO:0000256" key="1">
    <source>
        <dbReference type="ARBA" id="ARBA00022490"/>
    </source>
</evidence>
<dbReference type="EMBL" id="CP073347">
    <property type="protein sequence ID" value="UTW10885.1"/>
    <property type="molecule type" value="Genomic_DNA"/>
</dbReference>
<protein>
    <submittedName>
        <fullName evidence="7">Class I SAM-dependent methyltransferase</fullName>
    </submittedName>
</protein>